<dbReference type="PROSITE" id="PS01134">
    <property type="entry name" value="FTSZ_1"/>
    <property type="match status" value="1"/>
</dbReference>
<keyword evidence="6 8" id="KW-0717">Septation</keyword>
<dbReference type="InterPro" id="IPR024757">
    <property type="entry name" value="FtsZ_C"/>
</dbReference>
<evidence type="ECO:0000259" key="11">
    <source>
        <dbReference type="SMART" id="SM00864"/>
    </source>
</evidence>
<keyword evidence="4 8" id="KW-0547">Nucleotide-binding</keyword>
<dbReference type="SUPFAM" id="SSF55307">
    <property type="entry name" value="Tubulin C-terminal domain-like"/>
    <property type="match status" value="1"/>
</dbReference>
<dbReference type="GO" id="GO:0005737">
    <property type="term" value="C:cytoplasm"/>
    <property type="evidence" value="ECO:0007669"/>
    <property type="project" value="UniProtKB-SubCell"/>
</dbReference>
<dbReference type="SMART" id="SM00865">
    <property type="entry name" value="Tubulin_C"/>
    <property type="match status" value="1"/>
</dbReference>
<protein>
    <recommendedName>
        <fullName evidence="8 9">Cell division protein FtsZ</fullName>
    </recommendedName>
</protein>
<gene>
    <name evidence="8 13" type="primary">ftsZ</name>
    <name evidence="13" type="ORF">G3M70_01745</name>
</gene>
<feature type="binding site" evidence="8">
    <location>
        <position position="139"/>
    </location>
    <ligand>
        <name>GTP</name>
        <dbReference type="ChEBI" id="CHEBI:37565"/>
    </ligand>
</feature>
<keyword evidence="3 8" id="KW-0132">Cell division</keyword>
<organism evidence="13 14">
    <name type="scientific">Candidatus Nitronauta litoralis</name>
    <dbReference type="NCBI Taxonomy" id="2705533"/>
    <lineage>
        <taxon>Bacteria</taxon>
        <taxon>Pseudomonadati</taxon>
        <taxon>Nitrospinota/Tectimicrobiota group</taxon>
        <taxon>Nitrospinota</taxon>
        <taxon>Nitrospinia</taxon>
        <taxon>Nitrospinales</taxon>
        <taxon>Nitrospinaceae</taxon>
        <taxon>Candidatus Nitronauta</taxon>
    </lineage>
</organism>
<comment type="function">
    <text evidence="8 10">Essential cell division protein that forms a contractile ring structure (Z ring) at the future cell division site. The regulation of the ring assembly controls the timing and the location of cell division. One of the functions of the FtsZ ring is to recruit other cell division proteins to the septum to produce a new cell wall between the dividing cells. Binds GTP and shows GTPase activity.</text>
</comment>
<dbReference type="InterPro" id="IPR037103">
    <property type="entry name" value="Tubulin/FtsZ-like_C"/>
</dbReference>
<evidence type="ECO:0000259" key="12">
    <source>
        <dbReference type="SMART" id="SM00865"/>
    </source>
</evidence>
<dbReference type="Pfam" id="PF00091">
    <property type="entry name" value="Tubulin"/>
    <property type="match status" value="1"/>
</dbReference>
<dbReference type="InterPro" id="IPR008280">
    <property type="entry name" value="Tub_FtsZ_C"/>
</dbReference>
<dbReference type="Gene3D" id="3.40.50.1440">
    <property type="entry name" value="Tubulin/FtsZ, GTPase domain"/>
    <property type="match status" value="1"/>
</dbReference>
<feature type="domain" description="Tubulin/FtsZ 2-layer sandwich" evidence="12">
    <location>
        <begin position="207"/>
        <end position="325"/>
    </location>
</feature>
<comment type="subunit">
    <text evidence="8">Homodimer. Polymerizes to form a dynamic ring structure in a strictly GTP-dependent manner. Interacts directly with several other division proteins.</text>
</comment>
<dbReference type="AlphaFoldDB" id="A0A7T0BZ95"/>
<dbReference type="SMART" id="SM00864">
    <property type="entry name" value="Tubulin"/>
    <property type="match status" value="1"/>
</dbReference>
<dbReference type="GO" id="GO:0005525">
    <property type="term" value="F:GTP binding"/>
    <property type="evidence" value="ECO:0007669"/>
    <property type="project" value="UniProtKB-UniRule"/>
</dbReference>
<feature type="binding site" evidence="8">
    <location>
        <position position="187"/>
    </location>
    <ligand>
        <name>GTP</name>
        <dbReference type="ChEBI" id="CHEBI:37565"/>
    </ligand>
</feature>
<comment type="similarity">
    <text evidence="1 8 10">Belongs to the FtsZ family.</text>
</comment>
<keyword evidence="2 8" id="KW-0963">Cytoplasm</keyword>
<dbReference type="InterPro" id="IPR020805">
    <property type="entry name" value="Cell_div_FtsZ_CS"/>
</dbReference>
<keyword evidence="7 8" id="KW-0131">Cell cycle</keyword>
<evidence type="ECO:0000256" key="9">
    <source>
        <dbReference type="NCBIfam" id="TIGR00065"/>
    </source>
</evidence>
<dbReference type="EMBL" id="CP048685">
    <property type="protein sequence ID" value="QPJ63674.1"/>
    <property type="molecule type" value="Genomic_DNA"/>
</dbReference>
<dbReference type="Proteomes" id="UP000594688">
    <property type="component" value="Chromosome"/>
</dbReference>
<dbReference type="SUPFAM" id="SSF52490">
    <property type="entry name" value="Tubulin nucleotide-binding domain-like"/>
    <property type="match status" value="1"/>
</dbReference>
<dbReference type="NCBIfam" id="TIGR00065">
    <property type="entry name" value="ftsZ"/>
    <property type="match status" value="1"/>
</dbReference>
<name>A0A7T0BZ95_9BACT</name>
<feature type="domain" description="Tubulin/FtsZ GTPase" evidence="11">
    <location>
        <begin position="13"/>
        <end position="205"/>
    </location>
</feature>
<evidence type="ECO:0000313" key="14">
    <source>
        <dbReference type="Proteomes" id="UP000594688"/>
    </source>
</evidence>
<evidence type="ECO:0000256" key="2">
    <source>
        <dbReference type="ARBA" id="ARBA00022490"/>
    </source>
</evidence>
<dbReference type="InterPro" id="IPR036525">
    <property type="entry name" value="Tubulin/FtsZ_GTPase_sf"/>
</dbReference>
<sequence>MIEFDQESEYSACIKVVGIGGGGTNAVNSMVRSHIQGVEFIVANTDVQSLEASPCTHKLQLGSDSTKGLGAGSNPEVGRFAAEESKNQIRGMLEGADMVFITAGMGGGTGTGGTPIVAEIAREVGALTVGVVTRPFEFEGNRRQKQANEGLEELKKAVDTLIVIPNQKLLSFIGKQTSLMHAFKEVDDVLRQAVCSISDLIVIPGLINLDFADVKTIMSGMGKALMGSGISSGENRAVDAAQNAISSPLLDDAAVDGAQGVLINITGGEDLTLHDVNEAATLVQKAAHPDAHIIFGSVIDKSLQDEMRVTVIATGFQETSSQGLELVAGPAEESPMPLRKVVGGEPEPVDAVAEEGETLSTFKRNNLKKLANSIKKEAAGSLANAANFDIPTFLRKHAD</sequence>
<dbReference type="InterPro" id="IPR000158">
    <property type="entry name" value="Cell_div_FtsZ"/>
</dbReference>
<dbReference type="InterPro" id="IPR045061">
    <property type="entry name" value="FtsZ/CetZ"/>
</dbReference>
<dbReference type="CDD" id="cd02201">
    <property type="entry name" value="FtsZ_type1"/>
    <property type="match status" value="1"/>
</dbReference>
<dbReference type="GO" id="GO:0032153">
    <property type="term" value="C:cell division site"/>
    <property type="evidence" value="ECO:0007669"/>
    <property type="project" value="UniProtKB-UniRule"/>
</dbReference>
<evidence type="ECO:0000256" key="5">
    <source>
        <dbReference type="ARBA" id="ARBA00023134"/>
    </source>
</evidence>
<comment type="subcellular location">
    <subcellularLocation>
        <location evidence="8">Cytoplasm</location>
    </subcellularLocation>
    <text evidence="8">Assembles at midcell at the inner surface of the cytoplasmic membrane.</text>
</comment>
<dbReference type="KEGG" id="nli:G3M70_01745"/>
<feature type="binding site" evidence="8">
    <location>
        <position position="143"/>
    </location>
    <ligand>
        <name>GTP</name>
        <dbReference type="ChEBI" id="CHEBI:37565"/>
    </ligand>
</feature>
<dbReference type="Pfam" id="PF12327">
    <property type="entry name" value="FtsZ_C"/>
    <property type="match status" value="1"/>
</dbReference>
<accession>A0A7T0BZ95</accession>
<evidence type="ECO:0000256" key="10">
    <source>
        <dbReference type="RuleBase" id="RU000631"/>
    </source>
</evidence>
<evidence type="ECO:0000256" key="1">
    <source>
        <dbReference type="ARBA" id="ARBA00009690"/>
    </source>
</evidence>
<dbReference type="GO" id="GO:0043093">
    <property type="term" value="P:FtsZ-dependent cytokinesis"/>
    <property type="evidence" value="ECO:0007669"/>
    <property type="project" value="UniProtKB-UniRule"/>
</dbReference>
<dbReference type="FunFam" id="3.40.50.1440:FF:000023">
    <property type="entry name" value="Cell division protein FtsZ"/>
    <property type="match status" value="1"/>
</dbReference>
<dbReference type="PANTHER" id="PTHR30314:SF3">
    <property type="entry name" value="MITOCHONDRIAL DIVISION PROTEIN FSZA"/>
    <property type="match status" value="1"/>
</dbReference>
<feature type="binding site" evidence="8">
    <location>
        <begin position="108"/>
        <end position="110"/>
    </location>
    <ligand>
        <name>GTP</name>
        <dbReference type="ChEBI" id="CHEBI:37565"/>
    </ligand>
</feature>
<keyword evidence="5 8" id="KW-0342">GTP-binding</keyword>
<dbReference type="PANTHER" id="PTHR30314">
    <property type="entry name" value="CELL DIVISION PROTEIN FTSZ-RELATED"/>
    <property type="match status" value="1"/>
</dbReference>
<evidence type="ECO:0000313" key="13">
    <source>
        <dbReference type="EMBL" id="QPJ63674.1"/>
    </source>
</evidence>
<evidence type="ECO:0000256" key="6">
    <source>
        <dbReference type="ARBA" id="ARBA00023210"/>
    </source>
</evidence>
<evidence type="ECO:0000256" key="4">
    <source>
        <dbReference type="ARBA" id="ARBA00022741"/>
    </source>
</evidence>
<dbReference type="GO" id="GO:0051258">
    <property type="term" value="P:protein polymerization"/>
    <property type="evidence" value="ECO:0007669"/>
    <property type="project" value="UniProtKB-UniRule"/>
</dbReference>
<evidence type="ECO:0000256" key="7">
    <source>
        <dbReference type="ARBA" id="ARBA00023306"/>
    </source>
</evidence>
<dbReference type="InterPro" id="IPR018316">
    <property type="entry name" value="Tubulin/FtsZ_2-layer-sand-dom"/>
</dbReference>
<dbReference type="InterPro" id="IPR003008">
    <property type="entry name" value="Tubulin_FtsZ_GTPase"/>
</dbReference>
<proteinExistence type="inferred from homology"/>
<dbReference type="PROSITE" id="PS01135">
    <property type="entry name" value="FTSZ_2"/>
    <property type="match status" value="1"/>
</dbReference>
<evidence type="ECO:0000256" key="3">
    <source>
        <dbReference type="ARBA" id="ARBA00022618"/>
    </source>
</evidence>
<dbReference type="HAMAP" id="MF_00909">
    <property type="entry name" value="FtsZ"/>
    <property type="match status" value="1"/>
</dbReference>
<reference evidence="13 14" key="1">
    <citation type="submission" date="2020-02" db="EMBL/GenBank/DDBJ databases">
        <title>Genomic and physiological characterization of two novel Nitrospinaceae genera.</title>
        <authorList>
            <person name="Mueller A.J."/>
            <person name="Jung M.-Y."/>
            <person name="Strachan C.R."/>
            <person name="Herbold C.W."/>
            <person name="Kirkegaard R.H."/>
            <person name="Daims H."/>
        </authorList>
    </citation>
    <scope>NUCLEOTIDE SEQUENCE [LARGE SCALE GENOMIC DNA]</scope>
    <source>
        <strain evidence="13">EB</strain>
    </source>
</reference>
<dbReference type="GO" id="GO:0003924">
    <property type="term" value="F:GTPase activity"/>
    <property type="evidence" value="ECO:0007669"/>
    <property type="project" value="UniProtKB-UniRule"/>
</dbReference>
<dbReference type="GO" id="GO:0000917">
    <property type="term" value="P:division septum assembly"/>
    <property type="evidence" value="ECO:0007669"/>
    <property type="project" value="UniProtKB-KW"/>
</dbReference>
<dbReference type="Gene3D" id="3.30.1330.20">
    <property type="entry name" value="Tubulin/FtsZ, C-terminal domain"/>
    <property type="match status" value="1"/>
</dbReference>
<evidence type="ECO:0000256" key="8">
    <source>
        <dbReference type="HAMAP-Rule" id="MF_00909"/>
    </source>
</evidence>
<dbReference type="PRINTS" id="PR00423">
    <property type="entry name" value="CELLDVISFTSZ"/>
</dbReference>
<feature type="binding site" evidence="8">
    <location>
        <begin position="21"/>
        <end position="25"/>
    </location>
    <ligand>
        <name>GTP</name>
        <dbReference type="ChEBI" id="CHEBI:37565"/>
    </ligand>
</feature>